<dbReference type="InterPro" id="IPR059117">
    <property type="entry name" value="APS_kinase_dom"/>
</dbReference>
<dbReference type="GO" id="GO:0003924">
    <property type="term" value="F:GTPase activity"/>
    <property type="evidence" value="ECO:0007669"/>
    <property type="project" value="InterPro"/>
</dbReference>
<dbReference type="InterPro" id="IPR054696">
    <property type="entry name" value="GTP-eEF1A_C"/>
</dbReference>
<evidence type="ECO:0000256" key="5">
    <source>
        <dbReference type="ARBA" id="ARBA00011760"/>
    </source>
</evidence>
<feature type="domain" description="Tr-type G" evidence="18">
    <location>
        <begin position="18"/>
        <end position="232"/>
    </location>
</feature>
<comment type="similarity">
    <text evidence="4">In the N-terminal section; belongs to the TRAFAC class translation factor GTPase superfamily. Classic translation factor GTPase family. CysN/NodQ subfamily.</text>
</comment>
<evidence type="ECO:0000256" key="14">
    <source>
        <dbReference type="ARBA" id="ARBA00024872"/>
    </source>
</evidence>
<keyword evidence="8 16" id="KW-0548">Nucleotidyltransferase</keyword>
<dbReference type="Proteomes" id="UP000318801">
    <property type="component" value="Unassembled WGS sequence"/>
</dbReference>
<comment type="function">
    <text evidence="14">Proposed to provide activated sulfate for transfer to Nod factor. ATP sulfurylase may be the GTPase, regulating ATP sulfurylase activity.</text>
</comment>
<evidence type="ECO:0000313" key="20">
    <source>
        <dbReference type="Proteomes" id="UP000318801"/>
    </source>
</evidence>
<dbReference type="Pfam" id="PF01583">
    <property type="entry name" value="APS_kinase"/>
    <property type="match status" value="1"/>
</dbReference>
<dbReference type="GO" id="GO:0004781">
    <property type="term" value="F:sulfate adenylyltransferase (ATP) activity"/>
    <property type="evidence" value="ECO:0007669"/>
    <property type="project" value="UniProtKB-UniRule"/>
</dbReference>
<dbReference type="GO" id="GO:0005525">
    <property type="term" value="F:GTP binding"/>
    <property type="evidence" value="ECO:0007669"/>
    <property type="project" value="UniProtKB-UniRule"/>
</dbReference>
<comment type="caution">
    <text evidence="19">The sequence shown here is derived from an EMBL/GenBank/DDBJ whole genome shotgun (WGS) entry which is preliminary data.</text>
</comment>
<dbReference type="FunFam" id="3.40.50.300:FF:000119">
    <property type="entry name" value="Sulfate adenylyltransferase subunit 1"/>
    <property type="match status" value="1"/>
</dbReference>
<evidence type="ECO:0000256" key="3">
    <source>
        <dbReference type="ARBA" id="ARBA00005438"/>
    </source>
</evidence>
<keyword evidence="7 16" id="KW-0808">Transferase</keyword>
<dbReference type="SUPFAM" id="SSF52540">
    <property type="entry name" value="P-loop containing nucleoside triphosphate hydrolases"/>
    <property type="match status" value="2"/>
</dbReference>
<dbReference type="FunFam" id="3.40.50.300:FF:000212">
    <property type="entry name" value="Adenylyl-sulfate kinase"/>
    <property type="match status" value="1"/>
</dbReference>
<dbReference type="PROSITE" id="PS00301">
    <property type="entry name" value="G_TR_1"/>
    <property type="match status" value="1"/>
</dbReference>
<comment type="catalytic activity">
    <reaction evidence="15 16">
        <text>sulfate + ATP + H(+) = adenosine 5'-phosphosulfate + diphosphate</text>
        <dbReference type="Rhea" id="RHEA:18133"/>
        <dbReference type="ChEBI" id="CHEBI:15378"/>
        <dbReference type="ChEBI" id="CHEBI:16189"/>
        <dbReference type="ChEBI" id="CHEBI:30616"/>
        <dbReference type="ChEBI" id="CHEBI:33019"/>
        <dbReference type="ChEBI" id="CHEBI:58243"/>
        <dbReference type="EC" id="2.7.7.4"/>
    </reaction>
</comment>
<dbReference type="NCBIfam" id="TIGR02034">
    <property type="entry name" value="CysN"/>
    <property type="match status" value="1"/>
</dbReference>
<dbReference type="PANTHER" id="PTHR23115">
    <property type="entry name" value="TRANSLATION FACTOR"/>
    <property type="match status" value="1"/>
</dbReference>
<dbReference type="InterPro" id="IPR044138">
    <property type="entry name" value="CysN_II"/>
</dbReference>
<dbReference type="NCBIfam" id="NF003478">
    <property type="entry name" value="PRK05124.1"/>
    <property type="match status" value="1"/>
</dbReference>
<comment type="catalytic activity">
    <reaction evidence="1 17">
        <text>adenosine 5'-phosphosulfate + ATP = 3'-phosphoadenylyl sulfate + ADP + H(+)</text>
        <dbReference type="Rhea" id="RHEA:24152"/>
        <dbReference type="ChEBI" id="CHEBI:15378"/>
        <dbReference type="ChEBI" id="CHEBI:30616"/>
        <dbReference type="ChEBI" id="CHEBI:58243"/>
        <dbReference type="ChEBI" id="CHEBI:58339"/>
        <dbReference type="ChEBI" id="CHEBI:456216"/>
        <dbReference type="EC" id="2.7.1.25"/>
    </reaction>
</comment>
<dbReference type="CDD" id="cd02027">
    <property type="entry name" value="APSK"/>
    <property type="match status" value="1"/>
</dbReference>
<evidence type="ECO:0000256" key="7">
    <source>
        <dbReference type="ARBA" id="ARBA00022679"/>
    </source>
</evidence>
<gene>
    <name evidence="16 19" type="primary">cysN</name>
    <name evidence="17" type="synonym">cysC</name>
    <name evidence="19" type="ORF">FJU08_21090</name>
</gene>
<keyword evidence="12 16" id="KW-0342">GTP-binding</keyword>
<evidence type="ECO:0000256" key="17">
    <source>
        <dbReference type="HAMAP-Rule" id="MF_00065"/>
    </source>
</evidence>
<name>A0A506U0V1_9HYPH</name>
<dbReference type="GO" id="GO:0005524">
    <property type="term" value="F:ATP binding"/>
    <property type="evidence" value="ECO:0007669"/>
    <property type="project" value="UniProtKB-UniRule"/>
</dbReference>
<dbReference type="NCBIfam" id="NF003013">
    <property type="entry name" value="PRK03846.1"/>
    <property type="match status" value="1"/>
</dbReference>
<comment type="function">
    <text evidence="2">APS kinase catalyzes the synthesis of activated sulfate.</text>
</comment>
<dbReference type="AlphaFoldDB" id="A0A506U0V1"/>
<evidence type="ECO:0000256" key="11">
    <source>
        <dbReference type="ARBA" id="ARBA00022840"/>
    </source>
</evidence>
<evidence type="ECO:0000256" key="15">
    <source>
        <dbReference type="ARBA" id="ARBA00049370"/>
    </source>
</evidence>
<dbReference type="PRINTS" id="PR00315">
    <property type="entry name" value="ELONGATNFCT"/>
</dbReference>
<dbReference type="SUPFAM" id="SSF50465">
    <property type="entry name" value="EF-Tu/eEF-1alpha/eIF2-gamma C-terminal domain"/>
    <property type="match status" value="1"/>
</dbReference>
<evidence type="ECO:0000256" key="16">
    <source>
        <dbReference type="HAMAP-Rule" id="MF_00062"/>
    </source>
</evidence>
<dbReference type="InterPro" id="IPR044139">
    <property type="entry name" value="CysN_NoDQ_III"/>
</dbReference>
<dbReference type="EMBL" id="VHLG01000020">
    <property type="protein sequence ID" value="TPW27118.1"/>
    <property type="molecule type" value="Genomic_DNA"/>
</dbReference>
<dbReference type="CDD" id="cd04095">
    <property type="entry name" value="CysN_NoDQ_III"/>
    <property type="match status" value="1"/>
</dbReference>
<dbReference type="PROSITE" id="PS51722">
    <property type="entry name" value="G_TR_2"/>
    <property type="match status" value="1"/>
</dbReference>
<dbReference type="Gene3D" id="2.40.30.10">
    <property type="entry name" value="Translation factors"/>
    <property type="match status" value="2"/>
</dbReference>
<evidence type="ECO:0000256" key="6">
    <source>
        <dbReference type="ARBA" id="ARBA00022458"/>
    </source>
</evidence>
<dbReference type="Pfam" id="PF22594">
    <property type="entry name" value="GTP-eEF1A_C"/>
    <property type="match status" value="1"/>
</dbReference>
<evidence type="ECO:0000256" key="1">
    <source>
        <dbReference type="ARBA" id="ARBA00001823"/>
    </source>
</evidence>
<comment type="function">
    <text evidence="16">With CysD forms the ATP sulfurylase (ATPS) that catalyzes the adenylation of sulfate producing adenosine 5'-phosphosulfate (APS) and diphosphate, the first enzymatic step in sulfur assimilation pathway. APS synthesis involves the formation of a high-energy phosphoric-sulfuric acid anhydride bond driven by GTP hydrolysis by CysN coupled to ATP hydrolysis by CysD.</text>
</comment>
<dbReference type="CDD" id="cd03695">
    <property type="entry name" value="CysN_NodQ_II"/>
    <property type="match status" value="1"/>
</dbReference>
<dbReference type="CDD" id="cd04166">
    <property type="entry name" value="CysN_ATPS"/>
    <property type="match status" value="1"/>
</dbReference>
<evidence type="ECO:0000256" key="4">
    <source>
        <dbReference type="ARBA" id="ARBA00007237"/>
    </source>
</evidence>
<reference evidence="19 20" key="1">
    <citation type="submission" date="2019-06" db="EMBL/GenBank/DDBJ databases">
        <authorList>
            <person name="Li M."/>
        </authorList>
    </citation>
    <scope>NUCLEOTIDE SEQUENCE [LARGE SCALE GENOMIC DNA]</scope>
    <source>
        <strain evidence="19 20">BGMRC2036</strain>
    </source>
</reference>
<dbReference type="HAMAP" id="MF_00065">
    <property type="entry name" value="Adenylyl_sulf_kinase"/>
    <property type="match status" value="1"/>
</dbReference>
<comment type="pathway">
    <text evidence="16">Sulfur metabolism; hydrogen sulfide biosynthesis; sulfite from sulfate: step 1/3.</text>
</comment>
<dbReference type="GO" id="GO:0000103">
    <property type="term" value="P:sulfate assimilation"/>
    <property type="evidence" value="ECO:0007669"/>
    <property type="project" value="UniProtKB-UniRule"/>
</dbReference>
<dbReference type="UniPathway" id="UPA00140">
    <property type="reaction ID" value="UER00204"/>
</dbReference>
<keyword evidence="17" id="KW-0597">Phosphoprotein</keyword>
<dbReference type="Gene3D" id="3.40.50.300">
    <property type="entry name" value="P-loop containing nucleotide triphosphate hydrolases"/>
    <property type="match status" value="2"/>
</dbReference>
<keyword evidence="20" id="KW-1185">Reference proteome</keyword>
<comment type="similarity">
    <text evidence="3">In the C-terminal section; belongs to the APS kinase family.</text>
</comment>
<comment type="similarity">
    <text evidence="16">Belongs to the TRAFAC class translation factor GTPase superfamily. Classic translation factor GTPase family. CysN/NodQ subfamily.</text>
</comment>
<keyword evidence="13" id="KW-0511">Multifunctional enzyme</keyword>
<dbReference type="GO" id="GO:0004020">
    <property type="term" value="F:adenylylsulfate kinase activity"/>
    <property type="evidence" value="ECO:0007669"/>
    <property type="project" value="UniProtKB-UniRule"/>
</dbReference>
<organism evidence="19 20">
    <name type="scientific">Martelella alba</name>
    <dbReference type="NCBI Taxonomy" id="2590451"/>
    <lineage>
        <taxon>Bacteria</taxon>
        <taxon>Pseudomonadati</taxon>
        <taxon>Pseudomonadota</taxon>
        <taxon>Alphaproteobacteria</taxon>
        <taxon>Hyphomicrobiales</taxon>
        <taxon>Aurantimonadaceae</taxon>
        <taxon>Martelella</taxon>
    </lineage>
</organism>
<evidence type="ECO:0000313" key="19">
    <source>
        <dbReference type="EMBL" id="TPW27118.1"/>
    </source>
</evidence>
<feature type="binding site" evidence="16">
    <location>
        <begin position="106"/>
        <end position="110"/>
    </location>
    <ligand>
        <name>GTP</name>
        <dbReference type="ChEBI" id="CHEBI:37565"/>
    </ligand>
</feature>
<dbReference type="InterPro" id="IPR031157">
    <property type="entry name" value="G_TR_CS"/>
</dbReference>
<feature type="binding site" evidence="16">
    <location>
        <begin position="27"/>
        <end position="34"/>
    </location>
    <ligand>
        <name>GTP</name>
        <dbReference type="ChEBI" id="CHEBI:37565"/>
    </ligand>
</feature>
<dbReference type="InterPro" id="IPR050100">
    <property type="entry name" value="TRAFAC_GTPase_members"/>
</dbReference>
<dbReference type="EC" id="2.7.1.25" evidence="17"/>
<evidence type="ECO:0000256" key="8">
    <source>
        <dbReference type="ARBA" id="ARBA00022695"/>
    </source>
</evidence>
<dbReference type="SUPFAM" id="SSF50447">
    <property type="entry name" value="Translation proteins"/>
    <property type="match status" value="1"/>
</dbReference>
<dbReference type="OrthoDB" id="9804504at2"/>
<dbReference type="EC" id="2.7.7.4" evidence="16"/>
<keyword evidence="10 17" id="KW-0418">Kinase</keyword>
<dbReference type="InterPro" id="IPR027417">
    <property type="entry name" value="P-loop_NTPase"/>
</dbReference>
<evidence type="ECO:0000256" key="12">
    <source>
        <dbReference type="ARBA" id="ARBA00023134"/>
    </source>
</evidence>
<accession>A0A506U0V1</accession>
<evidence type="ECO:0000256" key="10">
    <source>
        <dbReference type="ARBA" id="ARBA00022777"/>
    </source>
</evidence>
<dbReference type="InterPro" id="IPR009000">
    <property type="entry name" value="Transl_B-barrel_sf"/>
</dbReference>
<dbReference type="InterPro" id="IPR041757">
    <property type="entry name" value="CysN_GTP-bd"/>
</dbReference>
<comment type="subunit">
    <text evidence="16">Heterodimer composed of CysD, the smaller subunit, and CysN.</text>
</comment>
<dbReference type="InterPro" id="IPR002891">
    <property type="entry name" value="APS"/>
</dbReference>
<evidence type="ECO:0000256" key="9">
    <source>
        <dbReference type="ARBA" id="ARBA00022741"/>
    </source>
</evidence>
<keyword evidence="9 16" id="KW-0547">Nucleotide-binding</keyword>
<feature type="active site" description="Phosphoserine intermediate" evidence="17">
    <location>
        <position position="537"/>
    </location>
</feature>
<keyword evidence="11 16" id="KW-0067">ATP-binding</keyword>
<dbReference type="HAMAP" id="MF_00062">
    <property type="entry name" value="Sulf_adenylyltr_sub1"/>
    <property type="match status" value="1"/>
</dbReference>
<dbReference type="GO" id="GO:0070814">
    <property type="term" value="P:hydrogen sulfide biosynthetic process"/>
    <property type="evidence" value="ECO:0007669"/>
    <property type="project" value="UniProtKB-UniRule"/>
</dbReference>
<dbReference type="NCBIfam" id="NF004035">
    <property type="entry name" value="PRK05506.1"/>
    <property type="match status" value="1"/>
</dbReference>
<dbReference type="InterPro" id="IPR000795">
    <property type="entry name" value="T_Tr_GTP-bd_dom"/>
</dbReference>
<dbReference type="InterPro" id="IPR011779">
    <property type="entry name" value="SO4_adenylTrfase_lsu"/>
</dbReference>
<evidence type="ECO:0000256" key="2">
    <source>
        <dbReference type="ARBA" id="ARBA00002357"/>
    </source>
</evidence>
<comment type="similarity">
    <text evidence="17">Belongs to the APS kinase family.</text>
</comment>
<dbReference type="NCBIfam" id="TIGR00455">
    <property type="entry name" value="apsK"/>
    <property type="match status" value="1"/>
</dbReference>
<sequence>MIDVSGDMIEYLAEQERKSLLRFLTCGSVDDGKSTLIGRLLYDTKLIFEDQLASLERDSAKHGTTGEDIDFALLVDGLESEREQGITIDVAYRFFATSKRKFIVADTPGHEEYTRNMATGASTADLAVVLVDSRQGILRQTRRHSYIASLLGIRHIVVAINKIDLMDYSQEVYDKIVADYLEFAKDLGFETIVPIPMSARFGDNVTMRSENMPWYTGPALLEHLEVVPIESDLVERPVRFPVQLVTRPNLNFRGFSGQLASGKVAIGDTITVAKSGQASKIKDIVTMDGSLPSAEAGQAVTLVLEDEIEVSRGNILVAPEARPNVADQFQAKLIWFDANPMIPGRSYILRTEVDSTSATITALKYHVNVNTFAHEAAKALNMNEVGVCNISTQAPIVFDAYKDNRTTGNFVIIDRITNATVGAGMIDFPLRRAQNVHWQATEVNKGARSEIKAQKPAVLWFTGLSGSGKSTVANTLEKILHAKGKHTYMLDGDNIRHGLNRDLGFTAEDRVENIRRVAEVAKLMADAGLVVLVSFISPFRSERRLARDLMDKGEFVEVFIDTPIEVCAQRDPKGLYKRAQAGEIDNFTGISSPYETPENPELHLHTVGHEPFELASRIEDYLTNLEKKD</sequence>
<comment type="subunit">
    <text evidence="5">Sulfate-activating enzymes, NodP and NodQ, may be physically associated.</text>
</comment>
<feature type="binding site" evidence="16">
    <location>
        <begin position="161"/>
        <end position="164"/>
    </location>
    <ligand>
        <name>GTP</name>
        <dbReference type="ChEBI" id="CHEBI:37565"/>
    </ligand>
</feature>
<keyword evidence="6" id="KW-0536">Nodulation</keyword>
<proteinExistence type="inferred from homology"/>
<comment type="pathway">
    <text evidence="17">Sulfur metabolism; hydrogen sulfide biosynthesis; sulfite from sulfate: step 2/3.</text>
</comment>
<evidence type="ECO:0000256" key="13">
    <source>
        <dbReference type="ARBA" id="ARBA00023268"/>
    </source>
</evidence>
<comment type="function">
    <text evidence="17">Catalyzes the synthesis of activated sulfate.</text>
</comment>
<evidence type="ECO:0000259" key="18">
    <source>
        <dbReference type="PROSITE" id="PS51722"/>
    </source>
</evidence>
<protein>
    <recommendedName>
        <fullName evidence="16 17">Multifunctional fusion protein</fullName>
    </recommendedName>
    <domain>
        <recommendedName>
            <fullName evidence="16">Sulfate adenylyltransferase subunit 1</fullName>
            <ecNumber evidence="16">2.7.7.4</ecNumber>
        </recommendedName>
        <alternativeName>
            <fullName evidence="16">ATP-sulfurylase large subunit</fullName>
        </alternativeName>
        <alternativeName>
            <fullName evidence="16">Sulfate adenylate transferase</fullName>
            <shortName evidence="16">SAT</shortName>
        </alternativeName>
    </domain>
    <domain>
        <recommendedName>
            <fullName evidence="17">Adenylyl-sulfate kinase</fullName>
            <ecNumber evidence="17">2.7.1.25</ecNumber>
        </recommendedName>
        <alternativeName>
            <fullName evidence="17">APS kinase</fullName>
        </alternativeName>
        <alternativeName>
            <fullName evidence="17">ATP adenosine-5'-phosphosulfate 3'-phosphotransferase</fullName>
        </alternativeName>
        <alternativeName>
            <fullName evidence="17">Adenosine-5'-phosphosulfate kinase</fullName>
        </alternativeName>
    </domain>
</protein>
<dbReference type="Pfam" id="PF00009">
    <property type="entry name" value="GTP_EFTU"/>
    <property type="match status" value="1"/>
</dbReference>
<feature type="binding site" evidence="17">
    <location>
        <begin position="463"/>
        <end position="470"/>
    </location>
    <ligand>
        <name>ATP</name>
        <dbReference type="ChEBI" id="CHEBI:30616"/>
    </ligand>
</feature>
<dbReference type="InterPro" id="IPR009001">
    <property type="entry name" value="Transl_elong_EF1A/Init_IF2_C"/>
</dbReference>